<dbReference type="InterPro" id="IPR039425">
    <property type="entry name" value="RNA_pol_sigma-70-like"/>
</dbReference>
<evidence type="ECO:0000256" key="2">
    <source>
        <dbReference type="ARBA" id="ARBA00023015"/>
    </source>
</evidence>
<evidence type="ECO:0000259" key="8">
    <source>
        <dbReference type="Pfam" id="PF08281"/>
    </source>
</evidence>
<dbReference type="OrthoDB" id="941544at2"/>
<gene>
    <name evidence="9" type="ORF">C7460_11252</name>
</gene>
<organism evidence="9 10">
    <name type="scientific">Marinoscillum furvescens DSM 4134</name>
    <dbReference type="NCBI Taxonomy" id="1122208"/>
    <lineage>
        <taxon>Bacteria</taxon>
        <taxon>Pseudomonadati</taxon>
        <taxon>Bacteroidota</taxon>
        <taxon>Cytophagia</taxon>
        <taxon>Cytophagales</taxon>
        <taxon>Reichenbachiellaceae</taxon>
        <taxon>Marinoscillum</taxon>
    </lineage>
</organism>
<dbReference type="SUPFAM" id="SSF88946">
    <property type="entry name" value="Sigma2 domain of RNA polymerase sigma factors"/>
    <property type="match status" value="1"/>
</dbReference>
<dbReference type="Gene3D" id="1.10.10.10">
    <property type="entry name" value="Winged helix-like DNA-binding domain superfamily/Winged helix DNA-binding domain"/>
    <property type="match status" value="1"/>
</dbReference>
<evidence type="ECO:0000256" key="5">
    <source>
        <dbReference type="ARBA" id="ARBA00023163"/>
    </source>
</evidence>
<dbReference type="RefSeq" id="WP_115868599.1">
    <property type="nucleotide sequence ID" value="NZ_QREG01000012.1"/>
</dbReference>
<evidence type="ECO:0000256" key="4">
    <source>
        <dbReference type="ARBA" id="ARBA00023125"/>
    </source>
</evidence>
<dbReference type="InterPro" id="IPR000838">
    <property type="entry name" value="RNA_pol_sigma70_ECF_CS"/>
</dbReference>
<protein>
    <recommendedName>
        <fullName evidence="6">RNA polymerase sigma factor</fullName>
    </recommendedName>
</protein>
<accession>A0A3D9L128</accession>
<dbReference type="InterPro" id="IPR036388">
    <property type="entry name" value="WH-like_DNA-bd_sf"/>
</dbReference>
<dbReference type="Gene3D" id="1.10.1740.10">
    <property type="match status" value="1"/>
</dbReference>
<dbReference type="InterPro" id="IPR007627">
    <property type="entry name" value="RNA_pol_sigma70_r2"/>
</dbReference>
<dbReference type="GO" id="GO:0016987">
    <property type="term" value="F:sigma factor activity"/>
    <property type="evidence" value="ECO:0007669"/>
    <property type="project" value="UniProtKB-KW"/>
</dbReference>
<dbReference type="SUPFAM" id="SSF88659">
    <property type="entry name" value="Sigma3 and sigma4 domains of RNA polymerase sigma factors"/>
    <property type="match status" value="1"/>
</dbReference>
<dbReference type="Pfam" id="PF08281">
    <property type="entry name" value="Sigma70_r4_2"/>
    <property type="match status" value="1"/>
</dbReference>
<evidence type="ECO:0000256" key="1">
    <source>
        <dbReference type="ARBA" id="ARBA00010641"/>
    </source>
</evidence>
<comment type="caution">
    <text evidence="9">The sequence shown here is derived from an EMBL/GenBank/DDBJ whole genome shotgun (WGS) entry which is preliminary data.</text>
</comment>
<keyword evidence="4 6" id="KW-0238">DNA-binding</keyword>
<keyword evidence="5 6" id="KW-0804">Transcription</keyword>
<dbReference type="GO" id="GO:0003677">
    <property type="term" value="F:DNA binding"/>
    <property type="evidence" value="ECO:0007669"/>
    <property type="project" value="UniProtKB-KW"/>
</dbReference>
<feature type="domain" description="RNA polymerase sigma-70 region 2" evidence="7">
    <location>
        <begin position="27"/>
        <end position="94"/>
    </location>
</feature>
<dbReference type="Pfam" id="PF04542">
    <property type="entry name" value="Sigma70_r2"/>
    <property type="match status" value="1"/>
</dbReference>
<dbReference type="EMBL" id="QREG01000012">
    <property type="protein sequence ID" value="RED97443.1"/>
    <property type="molecule type" value="Genomic_DNA"/>
</dbReference>
<feature type="domain" description="RNA polymerase sigma factor 70 region 4 type 2" evidence="8">
    <location>
        <begin position="125"/>
        <end position="173"/>
    </location>
</feature>
<dbReference type="AlphaFoldDB" id="A0A3D9L128"/>
<evidence type="ECO:0000313" key="10">
    <source>
        <dbReference type="Proteomes" id="UP000256779"/>
    </source>
</evidence>
<dbReference type="CDD" id="cd06171">
    <property type="entry name" value="Sigma70_r4"/>
    <property type="match status" value="1"/>
</dbReference>
<keyword evidence="10" id="KW-1185">Reference proteome</keyword>
<keyword evidence="2 6" id="KW-0805">Transcription regulation</keyword>
<dbReference type="Proteomes" id="UP000256779">
    <property type="component" value="Unassembled WGS sequence"/>
</dbReference>
<proteinExistence type="inferred from homology"/>
<reference evidence="9 10" key="1">
    <citation type="submission" date="2018-07" db="EMBL/GenBank/DDBJ databases">
        <title>Genomic Encyclopedia of Type Strains, Phase IV (KMG-IV): sequencing the most valuable type-strain genomes for metagenomic binning, comparative biology and taxonomic classification.</title>
        <authorList>
            <person name="Goeker M."/>
        </authorList>
    </citation>
    <scope>NUCLEOTIDE SEQUENCE [LARGE SCALE GENOMIC DNA]</scope>
    <source>
        <strain evidence="9 10">DSM 4134</strain>
    </source>
</reference>
<evidence type="ECO:0000313" key="9">
    <source>
        <dbReference type="EMBL" id="RED97443.1"/>
    </source>
</evidence>
<dbReference type="GO" id="GO:0006352">
    <property type="term" value="P:DNA-templated transcription initiation"/>
    <property type="evidence" value="ECO:0007669"/>
    <property type="project" value="InterPro"/>
</dbReference>
<evidence type="ECO:0000256" key="6">
    <source>
        <dbReference type="RuleBase" id="RU000716"/>
    </source>
</evidence>
<comment type="similarity">
    <text evidence="1 6">Belongs to the sigma-70 factor family. ECF subfamily.</text>
</comment>
<dbReference type="InterPro" id="IPR014284">
    <property type="entry name" value="RNA_pol_sigma-70_dom"/>
</dbReference>
<sequence length="184" mass="21361">MEEQTVNIHDDIINRCIEGDEVAQFELYRLYSKAMYNTALRICGASSDAEDVLQEAFVSAFDRLHTYRREAAFGAWLKRIVINKALNHLRTQQKYAMMMEDTHEHLEVAESTDELTELQVQHVKDALFQLPVGFRTVLSLYLLEGYDHREISEILGIAESTSKTQYKRAKERLKDVLRSKLNYG</sequence>
<dbReference type="InterPro" id="IPR013249">
    <property type="entry name" value="RNA_pol_sigma70_r4_t2"/>
</dbReference>
<name>A0A3D9L128_MARFU</name>
<evidence type="ECO:0000256" key="3">
    <source>
        <dbReference type="ARBA" id="ARBA00023082"/>
    </source>
</evidence>
<dbReference type="PANTHER" id="PTHR43133:SF46">
    <property type="entry name" value="RNA POLYMERASE SIGMA-70 FACTOR ECF SUBFAMILY"/>
    <property type="match status" value="1"/>
</dbReference>
<dbReference type="NCBIfam" id="TIGR02937">
    <property type="entry name" value="sigma70-ECF"/>
    <property type="match status" value="1"/>
</dbReference>
<dbReference type="InterPro" id="IPR013325">
    <property type="entry name" value="RNA_pol_sigma_r2"/>
</dbReference>
<dbReference type="PROSITE" id="PS01063">
    <property type="entry name" value="SIGMA70_ECF"/>
    <property type="match status" value="1"/>
</dbReference>
<evidence type="ECO:0000259" key="7">
    <source>
        <dbReference type="Pfam" id="PF04542"/>
    </source>
</evidence>
<keyword evidence="3 6" id="KW-0731">Sigma factor</keyword>
<dbReference type="InterPro" id="IPR013324">
    <property type="entry name" value="RNA_pol_sigma_r3/r4-like"/>
</dbReference>
<dbReference type="PANTHER" id="PTHR43133">
    <property type="entry name" value="RNA POLYMERASE ECF-TYPE SIGMA FACTO"/>
    <property type="match status" value="1"/>
</dbReference>